<name>A0AA38CT64_9MICO</name>
<reference evidence="2" key="2">
    <citation type="submission" date="2023-02" db="EMBL/GenBank/DDBJ databases">
        <authorList>
            <person name="Sun Q."/>
            <person name="Mori K."/>
        </authorList>
    </citation>
    <scope>NUCLEOTIDE SEQUENCE</scope>
    <source>
        <strain evidence="2">NBRC 112290</strain>
    </source>
</reference>
<keyword evidence="1" id="KW-0472">Membrane</keyword>
<dbReference type="Pfam" id="PF11241">
    <property type="entry name" value="DUF3043"/>
    <property type="match status" value="1"/>
</dbReference>
<keyword evidence="3" id="KW-1185">Reference proteome</keyword>
<proteinExistence type="predicted"/>
<dbReference type="Proteomes" id="UP001157161">
    <property type="component" value="Unassembled WGS sequence"/>
</dbReference>
<comment type="caution">
    <text evidence="2">The sequence shown here is derived from an EMBL/GenBank/DDBJ whole genome shotgun (WGS) entry which is preliminary data.</text>
</comment>
<keyword evidence="1" id="KW-0812">Transmembrane</keyword>
<gene>
    <name evidence="2" type="ORF">GCM10025875_14890</name>
</gene>
<evidence type="ECO:0000313" key="3">
    <source>
        <dbReference type="Proteomes" id="UP001157161"/>
    </source>
</evidence>
<sequence>MFVVATFVVGQRPEFALPLILGLYGLVAVAVLDSVLMARRVRKRLRESFGEDKVQRGSIMYAVLRSFQMRVTRMPKPQVKRGQLPG</sequence>
<dbReference type="AlphaFoldDB" id="A0AA38CT64"/>
<feature type="transmembrane region" description="Helical" evidence="1">
    <location>
        <begin position="15"/>
        <end position="36"/>
    </location>
</feature>
<keyword evidence="1" id="KW-1133">Transmembrane helix</keyword>
<evidence type="ECO:0008006" key="4">
    <source>
        <dbReference type="Google" id="ProtNLM"/>
    </source>
</evidence>
<dbReference type="InterPro" id="IPR021403">
    <property type="entry name" value="DUF3043"/>
</dbReference>
<reference evidence="2" key="1">
    <citation type="journal article" date="2014" name="Int. J. Syst. Evol. Microbiol.">
        <title>Complete genome sequence of Corynebacterium casei LMG S-19264T (=DSM 44701T), isolated from a smear-ripened cheese.</title>
        <authorList>
            <consortium name="US DOE Joint Genome Institute (JGI-PGF)"/>
            <person name="Walter F."/>
            <person name="Albersmeier A."/>
            <person name="Kalinowski J."/>
            <person name="Ruckert C."/>
        </authorList>
    </citation>
    <scope>NUCLEOTIDE SEQUENCE</scope>
    <source>
        <strain evidence="2">NBRC 112290</strain>
    </source>
</reference>
<dbReference type="EMBL" id="BSUM01000001">
    <property type="protein sequence ID" value="GMA31497.1"/>
    <property type="molecule type" value="Genomic_DNA"/>
</dbReference>
<evidence type="ECO:0000256" key="1">
    <source>
        <dbReference type="SAM" id="Phobius"/>
    </source>
</evidence>
<evidence type="ECO:0000313" key="2">
    <source>
        <dbReference type="EMBL" id="GMA31497.1"/>
    </source>
</evidence>
<organism evidence="2 3">
    <name type="scientific">Litorihabitans aurantiacus</name>
    <dbReference type="NCBI Taxonomy" id="1930061"/>
    <lineage>
        <taxon>Bacteria</taxon>
        <taxon>Bacillati</taxon>
        <taxon>Actinomycetota</taxon>
        <taxon>Actinomycetes</taxon>
        <taxon>Micrococcales</taxon>
        <taxon>Beutenbergiaceae</taxon>
        <taxon>Litorihabitans</taxon>
    </lineage>
</organism>
<protein>
    <recommendedName>
        <fullName evidence="4">DUF3043 domain-containing protein</fullName>
    </recommendedName>
</protein>
<accession>A0AA38CT64</accession>